<dbReference type="PANTHER" id="PTHR21325">
    <property type="entry name" value="PHOSPHOLIPASE B, PLB1"/>
    <property type="match status" value="1"/>
</dbReference>
<reference evidence="1" key="1">
    <citation type="submission" date="2013-04" db="EMBL/GenBank/DDBJ databases">
        <authorList>
            <person name="Qu J."/>
            <person name="Murali S.C."/>
            <person name="Bandaranaike D."/>
            <person name="Bellair M."/>
            <person name="Blankenburg K."/>
            <person name="Chao H."/>
            <person name="Dinh H."/>
            <person name="Doddapaneni H."/>
            <person name="Downs B."/>
            <person name="Dugan-Rocha S."/>
            <person name="Elkadiri S."/>
            <person name="Gnanaolivu R.D."/>
            <person name="Hernandez B."/>
            <person name="Javaid M."/>
            <person name="Jayaseelan J.C."/>
            <person name="Lee S."/>
            <person name="Li M."/>
            <person name="Ming W."/>
            <person name="Munidasa M."/>
            <person name="Muniz J."/>
            <person name="Nguyen L."/>
            <person name="Ongeri F."/>
            <person name="Osuji N."/>
            <person name="Pu L.-L."/>
            <person name="Puazo M."/>
            <person name="Qu C."/>
            <person name="Quiroz J."/>
            <person name="Raj R."/>
            <person name="Weissenberger G."/>
            <person name="Xin Y."/>
            <person name="Zou X."/>
            <person name="Han Y."/>
            <person name="Richards S."/>
            <person name="Worley K."/>
            <person name="Muzny D."/>
            <person name="Gibbs R."/>
        </authorList>
    </citation>
    <scope>NUCLEOTIDE SEQUENCE</scope>
    <source>
        <strain evidence="1">Sampled in the wild</strain>
    </source>
</reference>
<evidence type="ECO:0000313" key="2">
    <source>
        <dbReference type="Proteomes" id="UP000792457"/>
    </source>
</evidence>
<reference evidence="1" key="2">
    <citation type="submission" date="2017-10" db="EMBL/GenBank/DDBJ databases">
        <title>Ladona fulva Genome sequencing and assembly.</title>
        <authorList>
            <person name="Murali S."/>
            <person name="Richards S."/>
            <person name="Bandaranaike D."/>
            <person name="Bellair M."/>
            <person name="Blankenburg K."/>
            <person name="Chao H."/>
            <person name="Dinh H."/>
            <person name="Doddapaneni H."/>
            <person name="Dugan-Rocha S."/>
            <person name="Elkadiri S."/>
            <person name="Gnanaolivu R."/>
            <person name="Hernandez B."/>
            <person name="Skinner E."/>
            <person name="Javaid M."/>
            <person name="Lee S."/>
            <person name="Li M."/>
            <person name="Ming W."/>
            <person name="Munidasa M."/>
            <person name="Muniz J."/>
            <person name="Nguyen L."/>
            <person name="Hughes D."/>
            <person name="Osuji N."/>
            <person name="Pu L.-L."/>
            <person name="Puazo M."/>
            <person name="Qu C."/>
            <person name="Quiroz J."/>
            <person name="Raj R."/>
            <person name="Weissenberger G."/>
            <person name="Xin Y."/>
            <person name="Zou X."/>
            <person name="Han Y."/>
            <person name="Worley K."/>
            <person name="Muzny D."/>
            <person name="Gibbs R."/>
        </authorList>
    </citation>
    <scope>NUCLEOTIDE SEQUENCE</scope>
    <source>
        <strain evidence="1">Sampled in the wild</strain>
    </source>
</reference>
<dbReference type="GO" id="GO:0006644">
    <property type="term" value="P:phospholipid metabolic process"/>
    <property type="evidence" value="ECO:0007669"/>
    <property type="project" value="TreeGrafter"/>
</dbReference>
<dbReference type="OrthoDB" id="10265800at2759"/>
<name>A0A8K0NY33_LADFU</name>
<dbReference type="PANTHER" id="PTHR21325:SF31">
    <property type="entry name" value="GH22081P-RELATED"/>
    <property type="match status" value="1"/>
</dbReference>
<keyword evidence="2" id="KW-1185">Reference proteome</keyword>
<dbReference type="Proteomes" id="UP000792457">
    <property type="component" value="Unassembled WGS sequence"/>
</dbReference>
<organism evidence="1 2">
    <name type="scientific">Ladona fulva</name>
    <name type="common">Scarce chaser dragonfly</name>
    <name type="synonym">Libellula fulva</name>
    <dbReference type="NCBI Taxonomy" id="123851"/>
    <lineage>
        <taxon>Eukaryota</taxon>
        <taxon>Metazoa</taxon>
        <taxon>Ecdysozoa</taxon>
        <taxon>Arthropoda</taxon>
        <taxon>Hexapoda</taxon>
        <taxon>Insecta</taxon>
        <taxon>Pterygota</taxon>
        <taxon>Palaeoptera</taxon>
        <taxon>Odonata</taxon>
        <taxon>Epiprocta</taxon>
        <taxon>Anisoptera</taxon>
        <taxon>Libelluloidea</taxon>
        <taxon>Libellulidae</taxon>
        <taxon>Ladona</taxon>
    </lineage>
</organism>
<dbReference type="InterPro" id="IPR038885">
    <property type="entry name" value="PLB1"/>
</dbReference>
<dbReference type="EMBL" id="KZ308274">
    <property type="protein sequence ID" value="KAG8226281.1"/>
    <property type="molecule type" value="Genomic_DNA"/>
</dbReference>
<dbReference type="GO" id="GO:0004620">
    <property type="term" value="F:phospholipase activity"/>
    <property type="evidence" value="ECO:0007669"/>
    <property type="project" value="InterPro"/>
</dbReference>
<comment type="caution">
    <text evidence="1">The sequence shown here is derived from an EMBL/GenBank/DDBJ whole genome shotgun (WGS) entry which is preliminary data.</text>
</comment>
<accession>A0A8K0NY33</accession>
<proteinExistence type="predicted"/>
<dbReference type="AlphaFoldDB" id="A0A8K0NY33"/>
<protein>
    <submittedName>
        <fullName evidence="1">Uncharacterized protein</fullName>
    </submittedName>
</protein>
<sequence length="225" mass="24514">MVLGGVRGVSFAPPFPSAPASSSLSRIFIRLPSILRDAVSVGALPVKKRLLRWGSVGEVRPVSVDYLNCNRQLPPCASLQEAMEFGKWPLVALGVLLVCSLTSTQSDFKEPTLLNVIFGETFLALESLTRVFSGIITRSDTRRTRSIMGQKRMPRDHHFMCDTEGFRSETPPESVHRLMPGDIDIVAAMGDSLTAGNGAFATNIPQLLVNNRGISWSIGMSSPRD</sequence>
<evidence type="ECO:0000313" key="1">
    <source>
        <dbReference type="EMBL" id="KAG8226281.1"/>
    </source>
</evidence>
<gene>
    <name evidence="1" type="ORF">J437_LFUL002720</name>
</gene>